<evidence type="ECO:0000256" key="1">
    <source>
        <dbReference type="ARBA" id="ARBA00022729"/>
    </source>
</evidence>
<dbReference type="Proteomes" id="UP000034883">
    <property type="component" value="Chromosome"/>
</dbReference>
<dbReference type="AlphaFoldDB" id="A0A0F6YNI2"/>
<dbReference type="STRING" id="927083.DB32_007621"/>
<organism evidence="2 3">
    <name type="scientific">Sandaracinus amylolyticus</name>
    <dbReference type="NCBI Taxonomy" id="927083"/>
    <lineage>
        <taxon>Bacteria</taxon>
        <taxon>Pseudomonadati</taxon>
        <taxon>Myxococcota</taxon>
        <taxon>Polyangia</taxon>
        <taxon>Polyangiales</taxon>
        <taxon>Sandaracinaceae</taxon>
        <taxon>Sandaracinus</taxon>
    </lineage>
</organism>
<reference evidence="2 3" key="1">
    <citation type="submission" date="2015-03" db="EMBL/GenBank/DDBJ databases">
        <title>Genome assembly of Sandaracinus amylolyticus DSM 53668.</title>
        <authorList>
            <person name="Sharma G."/>
            <person name="Subramanian S."/>
        </authorList>
    </citation>
    <scope>NUCLEOTIDE SEQUENCE [LARGE SCALE GENOMIC DNA]</scope>
    <source>
        <strain evidence="2 3">DSM 53668</strain>
    </source>
</reference>
<proteinExistence type="predicted"/>
<dbReference type="EMBL" id="CP011125">
    <property type="protein sequence ID" value="AKF10472.1"/>
    <property type="molecule type" value="Genomic_DNA"/>
</dbReference>
<dbReference type="OrthoDB" id="3420153at2"/>
<dbReference type="PANTHER" id="PTHR33227:SF48">
    <property type="entry name" value="STIGMA-SPECIFIC STIG1-LIKE PROTEIN 4"/>
    <property type="match status" value="1"/>
</dbReference>
<dbReference type="KEGG" id="samy:DB32_007621"/>
<keyword evidence="3" id="KW-1185">Reference proteome</keyword>
<dbReference type="Pfam" id="PF04885">
    <property type="entry name" value="Stig1"/>
    <property type="match status" value="2"/>
</dbReference>
<sequence length="421" mass="42525">MRATWIAMIVIAAAGCSVDRGARECAGYGDCAAGEECYRGFCVEGGGIDAGVDAEVDSGPPVTCEETEVLCNTGRDGVCEQGVELACSDGTRPCESLTVQSNESCNGDDDDCNGVVDNGFPLDTEENCGMCGASCADGFDCCPARGGAPGERVCVNLTGGNDEYCGGCNMRCRIEIGERCCPGIGCINVLDSPSNCGACGRVCAAGTTCCDGECVIEDTDPEHCGGCGNECEIGQQCCRGQCDDPESARCGSCTEDCSLTGRSCCSGSCVDTQTDRNACGACGNVCGEGELCCGGDCVPDDAEASCGACGVVCGENQLCCGNRCVDENTANCGTCGTTCEPGESCCGVDGCANLANDPTNCGDCGVVCDVTTPACSNGHCCPAGRTWCDGECVNTQTDGGNCGRCGRTCLLGCTNGRCNLL</sequence>
<dbReference type="InterPro" id="IPR006969">
    <property type="entry name" value="Stig-like"/>
</dbReference>
<name>A0A0F6YNI2_9BACT</name>
<gene>
    <name evidence="2" type="ORF">DB32_007621</name>
</gene>
<dbReference type="PANTHER" id="PTHR33227">
    <property type="entry name" value="STIGMA-SPECIFIC STIG1-LIKE PROTEIN 3"/>
    <property type="match status" value="1"/>
</dbReference>
<evidence type="ECO:0000313" key="2">
    <source>
        <dbReference type="EMBL" id="AKF10472.1"/>
    </source>
</evidence>
<keyword evidence="1" id="KW-0732">Signal</keyword>
<dbReference type="PROSITE" id="PS51257">
    <property type="entry name" value="PROKAR_LIPOPROTEIN"/>
    <property type="match status" value="1"/>
</dbReference>
<evidence type="ECO:0000313" key="3">
    <source>
        <dbReference type="Proteomes" id="UP000034883"/>
    </source>
</evidence>
<protein>
    <submittedName>
        <fullName evidence="2">Tryptophan synthase alpha chain</fullName>
    </submittedName>
</protein>
<dbReference type="RefSeq" id="WP_053237433.1">
    <property type="nucleotide sequence ID" value="NZ_CP011125.1"/>
</dbReference>
<accession>A0A0F6YNI2</accession>